<dbReference type="GO" id="GO:0006508">
    <property type="term" value="P:proteolysis"/>
    <property type="evidence" value="ECO:0007669"/>
    <property type="project" value="UniProtKB-KW"/>
</dbReference>
<keyword evidence="2" id="KW-0645">Protease</keyword>
<dbReference type="PANTHER" id="PTHR30471:SF3">
    <property type="entry name" value="UPF0758 PROTEIN YEES-RELATED"/>
    <property type="match status" value="1"/>
</dbReference>
<feature type="domain" description="MPN" evidence="8">
    <location>
        <begin position="90"/>
        <end position="212"/>
    </location>
</feature>
<evidence type="ECO:0000256" key="2">
    <source>
        <dbReference type="ARBA" id="ARBA00022670"/>
    </source>
</evidence>
<dbReference type="CDD" id="cd08071">
    <property type="entry name" value="MPN_DUF2466"/>
    <property type="match status" value="1"/>
</dbReference>
<evidence type="ECO:0000256" key="3">
    <source>
        <dbReference type="ARBA" id="ARBA00022723"/>
    </source>
</evidence>
<dbReference type="PROSITE" id="PS01302">
    <property type="entry name" value="UPF0758"/>
    <property type="match status" value="1"/>
</dbReference>
<keyword evidence="6" id="KW-0482">Metalloprotease</keyword>
<dbReference type="PROSITE" id="PS50249">
    <property type="entry name" value="MPN"/>
    <property type="match status" value="1"/>
</dbReference>
<dbReference type="PANTHER" id="PTHR30471">
    <property type="entry name" value="DNA REPAIR PROTEIN RADC"/>
    <property type="match status" value="1"/>
</dbReference>
<dbReference type="InterPro" id="IPR001405">
    <property type="entry name" value="UPF0758"/>
</dbReference>
<evidence type="ECO:0000256" key="4">
    <source>
        <dbReference type="ARBA" id="ARBA00022801"/>
    </source>
</evidence>
<evidence type="ECO:0000313" key="9">
    <source>
        <dbReference type="EMBL" id="AEX55150.1"/>
    </source>
</evidence>
<dbReference type="GO" id="GO:0008237">
    <property type="term" value="F:metallopeptidase activity"/>
    <property type="evidence" value="ECO:0007669"/>
    <property type="project" value="UniProtKB-KW"/>
</dbReference>
<evidence type="ECO:0000256" key="7">
    <source>
        <dbReference type="RuleBase" id="RU003797"/>
    </source>
</evidence>
<name>H2D745_STRSL</name>
<dbReference type="NCBIfam" id="TIGR00608">
    <property type="entry name" value="radc"/>
    <property type="match status" value="1"/>
</dbReference>
<protein>
    <submittedName>
        <fullName evidence="9">Putative DNA repair protein RadC</fullName>
    </submittedName>
</protein>
<dbReference type="InterPro" id="IPR020891">
    <property type="entry name" value="UPF0758_CS"/>
</dbReference>
<reference evidence="9" key="1">
    <citation type="journal article" date="2012" name="Appl. Environ. Microbiol.">
        <title>Salivaricin D, a Novel Intrinsically Trypsin-Resistant Lantibiotic from Streptococcus salivarius 5M6c Isolated from a Healthy Infant.</title>
        <authorList>
            <person name="Birri D.J."/>
            <person name="Brede D.A."/>
            <person name="Nes I.F."/>
        </authorList>
    </citation>
    <scope>NUCLEOTIDE SEQUENCE</scope>
    <source>
        <strain evidence="9">5M6c</strain>
    </source>
</reference>
<comment type="similarity">
    <text evidence="1 7">Belongs to the UPF0758 family.</text>
</comment>
<dbReference type="AlphaFoldDB" id="H2D745"/>
<sequence length="214" mass="24601">MYIKNKRVVKRPNELTNRQLFDRAFKALGLSNEQIKALYDEFKSDMNSLKNISLEELQHFGLSKQMAYSVASLIEILCVRSKDIPEKTDPIMSSQQMAKRLVASYGDLNQEHLVAIYLDTQNRIIAEKVIFIGSVRSSVAEPREILHYGVKYMATSLVVTHNHPSGETYPSRNDVAFTDKMRRACKDLGIDFLDHIIVGKSDYYSFREEMELID</sequence>
<dbReference type="EMBL" id="JN564797">
    <property type="protein sequence ID" value="AEX55150.1"/>
    <property type="molecule type" value="Genomic_DNA"/>
</dbReference>
<evidence type="ECO:0000259" key="8">
    <source>
        <dbReference type="PROSITE" id="PS50249"/>
    </source>
</evidence>
<dbReference type="GO" id="GO:0046872">
    <property type="term" value="F:metal ion binding"/>
    <property type="evidence" value="ECO:0007669"/>
    <property type="project" value="UniProtKB-KW"/>
</dbReference>
<accession>H2D745</accession>
<dbReference type="Pfam" id="PF04002">
    <property type="entry name" value="RadC"/>
    <property type="match status" value="1"/>
</dbReference>
<dbReference type="InterPro" id="IPR025657">
    <property type="entry name" value="RadC_JAB"/>
</dbReference>
<keyword evidence="4" id="KW-0378">Hydrolase</keyword>
<keyword evidence="3" id="KW-0479">Metal-binding</keyword>
<keyword evidence="5" id="KW-0862">Zinc</keyword>
<organism evidence="9">
    <name type="scientific">Streptococcus salivarius</name>
    <dbReference type="NCBI Taxonomy" id="1304"/>
    <lineage>
        <taxon>Bacteria</taxon>
        <taxon>Bacillati</taxon>
        <taxon>Bacillota</taxon>
        <taxon>Bacilli</taxon>
        <taxon>Lactobacillales</taxon>
        <taxon>Streptococcaceae</taxon>
        <taxon>Streptococcus</taxon>
    </lineage>
</organism>
<dbReference type="Gene3D" id="3.40.140.10">
    <property type="entry name" value="Cytidine Deaminase, domain 2"/>
    <property type="match status" value="1"/>
</dbReference>
<evidence type="ECO:0000256" key="5">
    <source>
        <dbReference type="ARBA" id="ARBA00022833"/>
    </source>
</evidence>
<dbReference type="InterPro" id="IPR037518">
    <property type="entry name" value="MPN"/>
</dbReference>
<evidence type="ECO:0000256" key="1">
    <source>
        <dbReference type="ARBA" id="ARBA00010243"/>
    </source>
</evidence>
<evidence type="ECO:0000256" key="6">
    <source>
        <dbReference type="ARBA" id="ARBA00023049"/>
    </source>
</evidence>
<proteinExistence type="inferred from homology"/>